<dbReference type="EMBL" id="FOFV01000031">
    <property type="protein sequence ID" value="SES43492.1"/>
    <property type="molecule type" value="Genomic_DNA"/>
</dbReference>
<proteinExistence type="predicted"/>
<reference evidence="3" key="1">
    <citation type="submission" date="2016-10" db="EMBL/GenBank/DDBJ databases">
        <authorList>
            <person name="Varghese N."/>
            <person name="Submissions S."/>
        </authorList>
    </citation>
    <scope>NUCLEOTIDE SEQUENCE [LARGE SCALE GENOMIC DNA]</scope>
    <source>
        <strain evidence="3">DSM 44437</strain>
    </source>
</reference>
<feature type="transmembrane region" description="Helical" evidence="1">
    <location>
        <begin position="255"/>
        <end position="275"/>
    </location>
</feature>
<accession>A0A1H9XBJ7</accession>
<keyword evidence="1" id="KW-0812">Transmembrane</keyword>
<dbReference type="Proteomes" id="UP000199503">
    <property type="component" value="Unassembled WGS sequence"/>
</dbReference>
<keyword evidence="1" id="KW-1133">Transmembrane helix</keyword>
<keyword evidence="3" id="KW-1185">Reference proteome</keyword>
<dbReference type="AlphaFoldDB" id="A0A1H9XBJ7"/>
<evidence type="ECO:0000313" key="3">
    <source>
        <dbReference type="Proteomes" id="UP000199503"/>
    </source>
</evidence>
<name>A0A1H9XBJ7_9PSEU</name>
<protein>
    <submittedName>
        <fullName evidence="2">Uncharacterized protein</fullName>
    </submittedName>
</protein>
<organism evidence="2 3">
    <name type="scientific">Lentzea albida</name>
    <dbReference type="NCBI Taxonomy" id="65499"/>
    <lineage>
        <taxon>Bacteria</taxon>
        <taxon>Bacillati</taxon>
        <taxon>Actinomycetota</taxon>
        <taxon>Actinomycetes</taxon>
        <taxon>Pseudonocardiales</taxon>
        <taxon>Pseudonocardiaceae</taxon>
        <taxon>Lentzea</taxon>
    </lineage>
</organism>
<sequence length="298" mass="32362">MIERPQSVAAGPRPLIVFSTKGGQTDHELYAYLKGGFNDSLKIEFTVYTLDESVSNFEEIEASATFFGPDGTQGVSCEEKPVPMRHWNDLGEGTRAALAVDRVSGSAGAHPLGALSADPHTSSFPQWSGKMGTITKRNSAQDRKSATLDCVISKKWVWHEGPRKRSALLPQINYTSIGDVTDHQRSIKGSVSLSRDSGWILSESYPQGQLQSLTTSQDLVELWNGRLGEKGNLGYLLHSDMLFIQRGTEQNDVRILTVAGIVLGVAGSLVVSAFARVVDLLAARFIGNNNNNLEDDLG</sequence>
<evidence type="ECO:0000313" key="2">
    <source>
        <dbReference type="EMBL" id="SES43492.1"/>
    </source>
</evidence>
<evidence type="ECO:0000256" key="1">
    <source>
        <dbReference type="SAM" id="Phobius"/>
    </source>
</evidence>
<gene>
    <name evidence="2" type="ORF">SAMN04488000_13161</name>
</gene>
<keyword evidence="1" id="KW-0472">Membrane</keyword>